<protein>
    <submittedName>
        <fullName evidence="8">Glycosyl hydrolase family 15</fullName>
    </submittedName>
</protein>
<evidence type="ECO:0000256" key="4">
    <source>
        <dbReference type="ARBA" id="ARBA00022860"/>
    </source>
</evidence>
<feature type="domain" description="GH15-like" evidence="6">
    <location>
        <begin position="51"/>
        <end position="846"/>
    </location>
</feature>
<keyword evidence="8" id="KW-0378">Hydrolase</keyword>
<comment type="similarity">
    <text evidence="2">Belongs to the phosphorylase b kinase regulatory chain family.</text>
</comment>
<accession>A0A2K9NAZ1</accession>
<dbReference type="InterPro" id="IPR008928">
    <property type="entry name" value="6-hairpin_glycosidase_sf"/>
</dbReference>
<name>A0A2K9NAZ1_9PROT</name>
<proteinExistence type="inferred from homology"/>
<feature type="domain" description="Phosphorylase b kinase regulatory subunit alpha/beta C-terminal" evidence="7">
    <location>
        <begin position="865"/>
        <end position="1081"/>
    </location>
</feature>
<evidence type="ECO:0000256" key="2">
    <source>
        <dbReference type="ARBA" id="ARBA00007128"/>
    </source>
</evidence>
<dbReference type="InterPro" id="IPR012341">
    <property type="entry name" value="6hp_glycosidase-like_sf"/>
</dbReference>
<dbReference type="AlphaFoldDB" id="A0A2K9NAZ1"/>
<keyword evidence="9" id="KW-1185">Reference proteome</keyword>
<dbReference type="Pfam" id="PF00723">
    <property type="entry name" value="Glyco_hydro_15"/>
    <property type="match status" value="1"/>
</dbReference>
<evidence type="ECO:0000259" key="6">
    <source>
        <dbReference type="Pfam" id="PF00723"/>
    </source>
</evidence>
<keyword evidence="3" id="KW-0321">Glycogen metabolism</keyword>
<sequence>MPCCIATVAQTCNAVTLNGYACSMLVTGCQMPESPLPRGVAKQGGQAVKTALDRLFDHVNRVILSRQHPITGLLPASTAVTVHGNYTHAWVRDNVYSIIGPWALSLAYRRRGDSTARARLLEQGVVKTMRGLLQAMMRQAAKVERFKHTQAPLDSLHAIYSASTGEAVAADDGWGHLQIDATSLFLLMLAQMTRSGMSVIYTMDEVAFVQNLVHYIGPAYRIADFGIWERGRKINDGAVELNASSIGMAKAAMEAMQGLDLLGEDGGRVAVIHAVPDEIARARATVEALLPRESGSKEVDAATLGIIGWPAFAVDAPDLVERTRNEILTKLAGPYGCKRFLTDGHQTVLEDHSRLHYEAGELERFRGIESEWPLFYTYFYVTALLTGDARDAAHWREKLESLLVERGGDALLPELFIVPEEAVEAERAHPGSQTRVPNENVPLLWAQSLFIMGLLIDEGFLAPGDVDPLNRRAKLKPKPPVPVRLVVLAEDEKVRVQLKEQGVTCQTLAQAGGSINICHVDVLVGALAELGRCEVLGLSGRPPRRLGTLITACGFRFAGQPAVIVPTFVDEQDGFYFTYDHRFLVDRLLSEIAYINRTWTFTKPPLLVFPVSKGMAAGEGFAELAKTLADLVSGRVPDLCVRGSDLIDAYGGARIVGFDQIAPSCPVTARPVRAWAGDDAYDFKAPPPGGEDRRWIEEGDTPWLAKSLAGERRADWHLLMLTLLWQRQWRDFVTEGGVPLWQRAEDLYRAAGHAGRWDIVRPLAHLLNRHDERLQDAVKEIVVRQKHVILGASTVDRPLANADISARLATIGGDPATLMLREEMLLFSGTLIKASPDLFRYTLSLRPADLLGLLVRSVARQRGLSDAAGLEVLKGEGPHAILTRLRRLISRCPGMTGDFCLPVLSRGSAVDQPEFAMEGDYWTATVLTGGDWWGWRDTTGTLLPVPDAFFRRVWGLLRHGDGVIIADPSHQEMRLDSATLRADRTPGERDFAREVEARLDRIMNPEYRQLTVEALWAVSEMLSVHSNVRLPGLISTDRIIATAVERHWRLAHPGQGDVDQAAAWKGFYNLSPVKAAEHLAMGALILAGLAGAVADAA</sequence>
<evidence type="ECO:0000256" key="3">
    <source>
        <dbReference type="ARBA" id="ARBA00022600"/>
    </source>
</evidence>
<evidence type="ECO:0000313" key="9">
    <source>
        <dbReference type="Proteomes" id="UP000234752"/>
    </source>
</evidence>
<dbReference type="Gene3D" id="1.50.10.10">
    <property type="match status" value="1"/>
</dbReference>
<dbReference type="PANTHER" id="PTHR10749:SF7">
    <property type="entry name" value="PHOSPHORYLASE B KINASE REGULATORY SUBUNIT ALPHA-RELATED"/>
    <property type="match status" value="1"/>
</dbReference>
<dbReference type="EMBL" id="CP025611">
    <property type="protein sequence ID" value="AUN30264.1"/>
    <property type="molecule type" value="Genomic_DNA"/>
</dbReference>
<dbReference type="PANTHER" id="PTHR10749">
    <property type="entry name" value="PHOSPHORYLASE B KINASE REGULATORY SUBUNIT"/>
    <property type="match status" value="1"/>
</dbReference>
<dbReference type="GO" id="GO:0005964">
    <property type="term" value="C:phosphorylase kinase complex"/>
    <property type="evidence" value="ECO:0007669"/>
    <property type="project" value="TreeGrafter"/>
</dbReference>
<keyword evidence="4" id="KW-0112">Calmodulin-binding</keyword>
<reference evidence="8 9" key="1">
    <citation type="submission" date="2017-12" db="EMBL/GenBank/DDBJ databases">
        <title>Genomes of bacteria within cyanobacterial aggregates.</title>
        <authorList>
            <person name="Cai H."/>
        </authorList>
    </citation>
    <scope>NUCLEOTIDE SEQUENCE [LARGE SCALE GENOMIC DNA]</scope>
    <source>
        <strain evidence="8 9">TH16</strain>
    </source>
</reference>
<dbReference type="UniPathway" id="UPA00163"/>
<dbReference type="InterPro" id="IPR045583">
    <property type="entry name" value="KPBA/B_C"/>
</dbReference>
<dbReference type="Proteomes" id="UP000234752">
    <property type="component" value="Chromosome eg_1"/>
</dbReference>
<organism evidence="8 9">
    <name type="scientific">Niveispirillum cyanobacteriorum</name>
    <dbReference type="NCBI Taxonomy" id="1612173"/>
    <lineage>
        <taxon>Bacteria</taxon>
        <taxon>Pseudomonadati</taxon>
        <taxon>Pseudomonadota</taxon>
        <taxon>Alphaproteobacteria</taxon>
        <taxon>Rhodospirillales</taxon>
        <taxon>Azospirillaceae</taxon>
        <taxon>Niveispirillum</taxon>
    </lineage>
</organism>
<dbReference type="Pfam" id="PF19292">
    <property type="entry name" value="KPBB_C"/>
    <property type="match status" value="1"/>
</dbReference>
<dbReference type="InterPro" id="IPR008734">
    <property type="entry name" value="PHK_A/B_su"/>
</dbReference>
<evidence type="ECO:0000256" key="1">
    <source>
        <dbReference type="ARBA" id="ARBA00005131"/>
    </source>
</evidence>
<evidence type="ECO:0000256" key="5">
    <source>
        <dbReference type="ARBA" id="ARBA00023277"/>
    </source>
</evidence>
<dbReference type="KEGG" id="ncb:C0V82_08465"/>
<dbReference type="InterPro" id="IPR011613">
    <property type="entry name" value="GH15-like"/>
</dbReference>
<gene>
    <name evidence="8" type="ORF">C0V82_08465</name>
</gene>
<dbReference type="GO" id="GO:0005516">
    <property type="term" value="F:calmodulin binding"/>
    <property type="evidence" value="ECO:0007669"/>
    <property type="project" value="UniProtKB-KW"/>
</dbReference>
<dbReference type="GO" id="GO:0005977">
    <property type="term" value="P:glycogen metabolic process"/>
    <property type="evidence" value="ECO:0007669"/>
    <property type="project" value="UniProtKB-UniPathway"/>
</dbReference>
<dbReference type="GO" id="GO:0016787">
    <property type="term" value="F:hydrolase activity"/>
    <property type="evidence" value="ECO:0007669"/>
    <property type="project" value="UniProtKB-KW"/>
</dbReference>
<comment type="pathway">
    <text evidence="1">Glycan biosynthesis; glycogen metabolism.</text>
</comment>
<evidence type="ECO:0000313" key="8">
    <source>
        <dbReference type="EMBL" id="AUN30264.1"/>
    </source>
</evidence>
<dbReference type="SUPFAM" id="SSF48208">
    <property type="entry name" value="Six-hairpin glycosidases"/>
    <property type="match status" value="1"/>
</dbReference>
<keyword evidence="5" id="KW-0119">Carbohydrate metabolism</keyword>
<evidence type="ECO:0000259" key="7">
    <source>
        <dbReference type="Pfam" id="PF19292"/>
    </source>
</evidence>